<dbReference type="RefSeq" id="WP_219498100.1">
    <property type="nucleotide sequence ID" value="NZ_JAHXDN010000001.1"/>
</dbReference>
<organism evidence="1 2">
    <name type="scientific">Roseobacter insulae</name>
    <dbReference type="NCBI Taxonomy" id="2859783"/>
    <lineage>
        <taxon>Bacteria</taxon>
        <taxon>Pseudomonadati</taxon>
        <taxon>Pseudomonadota</taxon>
        <taxon>Alphaproteobacteria</taxon>
        <taxon>Rhodobacterales</taxon>
        <taxon>Roseobacteraceae</taxon>
        <taxon>Roseobacter</taxon>
    </lineage>
</organism>
<evidence type="ECO:0000313" key="1">
    <source>
        <dbReference type="EMBL" id="MBW4706454.1"/>
    </source>
</evidence>
<dbReference type="EMBL" id="JAHXDN010000001">
    <property type="protein sequence ID" value="MBW4706454.1"/>
    <property type="molecule type" value="Genomic_DNA"/>
</dbReference>
<proteinExistence type="predicted"/>
<protein>
    <submittedName>
        <fullName evidence="1">Uncharacterized protein</fullName>
    </submittedName>
</protein>
<name>A0A9X1JYQ6_9RHOB</name>
<reference evidence="1" key="1">
    <citation type="submission" date="2021-07" db="EMBL/GenBank/DDBJ databases">
        <title>Roseobacter insulae sp. nov., isolated from a tidal flat.</title>
        <authorList>
            <person name="Park S."/>
            <person name="Yoon J.-H."/>
        </authorList>
    </citation>
    <scope>NUCLEOTIDE SEQUENCE</scope>
    <source>
        <strain evidence="1">YSTF-M11</strain>
    </source>
</reference>
<dbReference type="AlphaFoldDB" id="A0A9X1JYQ6"/>
<keyword evidence="2" id="KW-1185">Reference proteome</keyword>
<dbReference type="Proteomes" id="UP001138661">
    <property type="component" value="Unassembled WGS sequence"/>
</dbReference>
<accession>A0A9X1JYQ6</accession>
<evidence type="ECO:0000313" key="2">
    <source>
        <dbReference type="Proteomes" id="UP001138661"/>
    </source>
</evidence>
<gene>
    <name evidence="1" type="ORF">KX928_01525</name>
</gene>
<sequence>MTDRLTREMPGIRGMTSVHRLCTGRTPPGDVIPSPTSRSCFGSVAVARGCGALILALLLTAGAAHADAWRTFQTRCLDAFEAFSPAVVVDLPRITHAQLPAAYSQEASAYGPTGAGDVVILDPAPLAPGDRLCAVAGKIEDRDEIAAWIVEQIRMDRYEMARRGAATVLLSLEWIEPRLQVTLVLEGLRAGSYSVLETYRES</sequence>
<comment type="caution">
    <text evidence="1">The sequence shown here is derived from an EMBL/GenBank/DDBJ whole genome shotgun (WGS) entry which is preliminary data.</text>
</comment>